<evidence type="ECO:0000313" key="3">
    <source>
        <dbReference type="Proteomes" id="UP001642484"/>
    </source>
</evidence>
<keyword evidence="3" id="KW-1185">Reference proteome</keyword>
<evidence type="ECO:0008006" key="4">
    <source>
        <dbReference type="Google" id="ProtNLM"/>
    </source>
</evidence>
<feature type="signal peptide" evidence="1">
    <location>
        <begin position="1"/>
        <end position="17"/>
    </location>
</feature>
<accession>A0ABP0P351</accession>
<feature type="chain" id="PRO_5046067477" description="Secreted protein" evidence="1">
    <location>
        <begin position="18"/>
        <end position="101"/>
    </location>
</feature>
<evidence type="ECO:0000256" key="1">
    <source>
        <dbReference type="SAM" id="SignalP"/>
    </source>
</evidence>
<keyword evidence="1" id="KW-0732">Signal</keyword>
<dbReference type="EMBL" id="CAXAMN010022507">
    <property type="protein sequence ID" value="CAK9070440.1"/>
    <property type="molecule type" value="Genomic_DNA"/>
</dbReference>
<proteinExistence type="predicted"/>
<sequence length="101" mass="11245">MFFGIWLSVFAAPPASTLRLPRGPFLGFGFRFSRLRLACALLFRMPDVVFHQLLFDGGYFSDLHVVFQHVAASNHSFLIQDSAFVPGTFPPSFQGSAFGSR</sequence>
<comment type="caution">
    <text evidence="2">The sequence shown here is derived from an EMBL/GenBank/DDBJ whole genome shotgun (WGS) entry which is preliminary data.</text>
</comment>
<gene>
    <name evidence="2" type="ORF">CCMP2556_LOCUS34645</name>
</gene>
<organism evidence="2 3">
    <name type="scientific">Durusdinium trenchii</name>
    <dbReference type="NCBI Taxonomy" id="1381693"/>
    <lineage>
        <taxon>Eukaryota</taxon>
        <taxon>Sar</taxon>
        <taxon>Alveolata</taxon>
        <taxon>Dinophyceae</taxon>
        <taxon>Suessiales</taxon>
        <taxon>Symbiodiniaceae</taxon>
        <taxon>Durusdinium</taxon>
    </lineage>
</organism>
<reference evidence="2 3" key="1">
    <citation type="submission" date="2024-02" db="EMBL/GenBank/DDBJ databases">
        <authorList>
            <person name="Chen Y."/>
            <person name="Shah S."/>
            <person name="Dougan E. K."/>
            <person name="Thang M."/>
            <person name="Chan C."/>
        </authorList>
    </citation>
    <scope>NUCLEOTIDE SEQUENCE [LARGE SCALE GENOMIC DNA]</scope>
</reference>
<evidence type="ECO:0000313" key="2">
    <source>
        <dbReference type="EMBL" id="CAK9070440.1"/>
    </source>
</evidence>
<protein>
    <recommendedName>
        <fullName evidence="4">Secreted protein</fullName>
    </recommendedName>
</protein>
<dbReference type="Proteomes" id="UP001642484">
    <property type="component" value="Unassembled WGS sequence"/>
</dbReference>
<name>A0ABP0P351_9DINO</name>